<feature type="region of interest" description="Disordered" evidence="7">
    <location>
        <begin position="398"/>
        <end position="424"/>
    </location>
</feature>
<feature type="coiled-coil region" evidence="6">
    <location>
        <begin position="42"/>
        <end position="69"/>
    </location>
</feature>
<proteinExistence type="inferred from homology"/>
<evidence type="ECO:0000256" key="5">
    <source>
        <dbReference type="PIRNR" id="PIRNR017302"/>
    </source>
</evidence>
<dbReference type="InParanoid" id="A0A078AWC3"/>
<dbReference type="OrthoDB" id="5072at2759"/>
<dbReference type="EMBL" id="CCKQ01013825">
    <property type="protein sequence ID" value="CDW85537.1"/>
    <property type="molecule type" value="Genomic_DNA"/>
</dbReference>
<evidence type="ECO:0000256" key="1">
    <source>
        <dbReference type="ARBA" id="ARBA00008838"/>
    </source>
</evidence>
<evidence type="ECO:0000256" key="3">
    <source>
        <dbReference type="ARBA" id="ARBA00022517"/>
    </source>
</evidence>
<comment type="similarity">
    <text evidence="1 5">Belongs to the NOP53 family.</text>
</comment>
<dbReference type="OMA" id="KPYDLWG"/>
<dbReference type="Pfam" id="PF07767">
    <property type="entry name" value="Nop53"/>
    <property type="match status" value="1"/>
</dbReference>
<evidence type="ECO:0000256" key="6">
    <source>
        <dbReference type="SAM" id="Coils"/>
    </source>
</evidence>
<feature type="compositionally biased region" description="Basic and acidic residues" evidence="7">
    <location>
        <begin position="241"/>
        <end position="253"/>
    </location>
</feature>
<reference evidence="8 9" key="1">
    <citation type="submission" date="2014-06" db="EMBL/GenBank/DDBJ databases">
        <authorList>
            <person name="Swart Estienne"/>
        </authorList>
    </citation>
    <scope>NUCLEOTIDE SEQUENCE [LARGE SCALE GENOMIC DNA]</scope>
    <source>
        <strain evidence="8 9">130c</strain>
    </source>
</reference>
<dbReference type="AlphaFoldDB" id="A0A078AWC3"/>
<dbReference type="Proteomes" id="UP000039865">
    <property type="component" value="Unassembled WGS sequence"/>
</dbReference>
<keyword evidence="3 5" id="KW-0690">Ribosome biogenesis</keyword>
<evidence type="ECO:0000313" key="8">
    <source>
        <dbReference type="EMBL" id="CDW85537.1"/>
    </source>
</evidence>
<dbReference type="PIRSF" id="PIRSF017302">
    <property type="entry name" value="Gltscr2"/>
    <property type="match status" value="1"/>
</dbReference>
<dbReference type="InterPro" id="IPR011687">
    <property type="entry name" value="Nop53/GLTSCR2"/>
</dbReference>
<comment type="function">
    <text evidence="5">May play a role in ribosome biogenesis.</text>
</comment>
<dbReference type="GO" id="GO:0006364">
    <property type="term" value="P:rRNA processing"/>
    <property type="evidence" value="ECO:0007669"/>
    <property type="project" value="TreeGrafter"/>
</dbReference>
<comment type="subcellular location">
    <subcellularLocation>
        <location evidence="5">Nucleus</location>
        <location evidence="5">Nucleolus</location>
    </subcellularLocation>
    <subcellularLocation>
        <location evidence="5">Nucleus</location>
        <location evidence="5">Nucleoplasm</location>
    </subcellularLocation>
</comment>
<dbReference type="GO" id="GO:0005730">
    <property type="term" value="C:nucleolus"/>
    <property type="evidence" value="ECO:0007669"/>
    <property type="project" value="UniProtKB-SubCell"/>
</dbReference>
<organism evidence="8 9">
    <name type="scientific">Stylonychia lemnae</name>
    <name type="common">Ciliate</name>
    <dbReference type="NCBI Taxonomy" id="5949"/>
    <lineage>
        <taxon>Eukaryota</taxon>
        <taxon>Sar</taxon>
        <taxon>Alveolata</taxon>
        <taxon>Ciliophora</taxon>
        <taxon>Intramacronucleata</taxon>
        <taxon>Spirotrichea</taxon>
        <taxon>Stichotrichia</taxon>
        <taxon>Sporadotrichida</taxon>
        <taxon>Oxytrichidae</taxon>
        <taxon>Stylonychinae</taxon>
        <taxon>Stylonychia</taxon>
    </lineage>
</organism>
<feature type="compositionally biased region" description="Basic and acidic residues" evidence="7">
    <location>
        <begin position="189"/>
        <end position="206"/>
    </location>
</feature>
<dbReference type="PANTHER" id="PTHR14211">
    <property type="entry name" value="GLIOMA SUPPRESSOR CANDIDATE REGION GENE 2"/>
    <property type="match status" value="1"/>
</dbReference>
<gene>
    <name evidence="8" type="primary">Contig15576.g16597</name>
    <name evidence="8" type="ORF">STYLEM_14616</name>
</gene>
<dbReference type="GO" id="GO:0008097">
    <property type="term" value="F:5S rRNA binding"/>
    <property type="evidence" value="ECO:0007669"/>
    <property type="project" value="TreeGrafter"/>
</dbReference>
<keyword evidence="9" id="KW-1185">Reference proteome</keyword>
<evidence type="ECO:0000313" key="9">
    <source>
        <dbReference type="Proteomes" id="UP000039865"/>
    </source>
</evidence>
<evidence type="ECO:0000256" key="2">
    <source>
        <dbReference type="ARBA" id="ARBA00018339"/>
    </source>
</evidence>
<dbReference type="GO" id="GO:0005654">
    <property type="term" value="C:nucleoplasm"/>
    <property type="evidence" value="ECO:0007669"/>
    <property type="project" value="UniProtKB-SubCell"/>
</dbReference>
<accession>A0A078AWC3</accession>
<sequence>MTSKKKQWKKAIDHDELLDDLHQHNKSKNILTEAKSLKDDDLFKVNVNKTDLKNQREKLKRDRFKEKEKLYTSQVEQKLLKKLLDKQERKVPKKKEEEIEGAVQDIWGSEGSIVKTQSLGRNFDKFKKFAQKTQVKTKAVVVPLGGQSYNPSAKDHKEVIKKVVEQEFKEVKEQEKILRQLKPYLFEEAKKKEEEEKKKNEKEVKLVGKKRARTIDDPDSEEESDEENSDNEDGLEIQNKPVDRGNKLTRTERNLKLIKSLKKKAIQEQKKEKVFVQSLDKLPQYIQLDQIQKKKIQKGMDKRYKEKQVEKQIQEKVGVVSKPARIGKYNYQMKKIEFQTEDELAANLRQLKPQGPGDLLVDRFDSIFRRRMIEPAEPLNSDRKRLKKQKFKWHQSIGGKGANKLAKKNEVRKNKNTKKGQSSAQMLQNDLILI</sequence>
<dbReference type="PANTHER" id="PTHR14211:SF7">
    <property type="entry name" value="RIBOSOME BIOGENESIS PROTEIN NOP53"/>
    <property type="match status" value="1"/>
</dbReference>
<keyword evidence="6" id="KW-0175">Coiled coil</keyword>
<name>A0A078AWC3_STYLE</name>
<protein>
    <recommendedName>
        <fullName evidence="2 5">Ribosome biogenesis protein NOP53</fullName>
    </recommendedName>
</protein>
<keyword evidence="4 5" id="KW-0539">Nucleus</keyword>
<dbReference type="GO" id="GO:0000027">
    <property type="term" value="P:ribosomal large subunit assembly"/>
    <property type="evidence" value="ECO:0007669"/>
    <property type="project" value="UniProtKB-UniRule"/>
</dbReference>
<evidence type="ECO:0000256" key="4">
    <source>
        <dbReference type="ARBA" id="ARBA00023242"/>
    </source>
</evidence>
<feature type="compositionally biased region" description="Acidic residues" evidence="7">
    <location>
        <begin position="217"/>
        <end position="235"/>
    </location>
</feature>
<evidence type="ECO:0000256" key="7">
    <source>
        <dbReference type="SAM" id="MobiDB-lite"/>
    </source>
</evidence>
<feature type="region of interest" description="Disordered" evidence="7">
    <location>
        <begin position="189"/>
        <end position="253"/>
    </location>
</feature>